<sequence>MTMTTVPETVACEPFDGPLRALWGGGLAPEALESSLAHATARLGIPDLRDRAFWNAADSATITAIRAAADVERGTPWPQPLLSQFAAFFRDGNRTRYEDAVRARAERLTRAVVMAAVTGATRWVDEAADGVLLACEQSGWSWAAHDDVFSAHSEVVPREASPYLDLGAGELAAQLAWADHLLGPAFDERVPGLRARVRHEVRRRVFEPFLTRRDWHWLGLDGHVHNWSPWIQGNVITAAVLLEGDPAQRAELVARALDGIDRYVATLPPDGAPDEGFAYWWNGACRAIEALEFTRRATGGALDAAGVPALVATVSFPHRMHLGGDWYVNVADGSARLRGGEPWHAPFAWARRVGDADAARHALAQRTTAGPVAAVAGGLGRLLHALADPEWVAGKPAGPPLVARSWLPSIEVLVARERAGEAGLALAVKGGHNGENHNHLDLGSVIVASGGVPLVVDAGKTTYTARTFGPRRYELPAMRSEWHSAPAPRGLEQGVGATFRAEVLAVDEAGVALDLTGAYALAPGESWRRVAQLDRAFARITVADEWRLEAGEACVHYLLRAAPERVAETALRLSADGESVLIEWDRQEASVALDDWELDDAELCAVWGARLTRLTLTLPDPAGHLTVTIGGER</sequence>
<dbReference type="Proteomes" id="UP000275069">
    <property type="component" value="Chromosome"/>
</dbReference>
<evidence type="ECO:0008006" key="3">
    <source>
        <dbReference type="Google" id="ProtNLM"/>
    </source>
</evidence>
<dbReference type="SUPFAM" id="SSF48230">
    <property type="entry name" value="Chondroitin AC/alginate lyase"/>
    <property type="match status" value="1"/>
</dbReference>
<dbReference type="OrthoDB" id="9793856at2"/>
<dbReference type="InterPro" id="IPR008929">
    <property type="entry name" value="Chondroitin_lyas"/>
</dbReference>
<dbReference type="Gene3D" id="2.70.98.70">
    <property type="match status" value="1"/>
</dbReference>
<organism evidence="1 2">
    <name type="scientific">Gryllotalpicola protaetiae</name>
    <dbReference type="NCBI Taxonomy" id="2419771"/>
    <lineage>
        <taxon>Bacteria</taxon>
        <taxon>Bacillati</taxon>
        <taxon>Actinomycetota</taxon>
        <taxon>Actinomycetes</taxon>
        <taxon>Micrococcales</taxon>
        <taxon>Microbacteriaceae</taxon>
        <taxon>Gryllotalpicola</taxon>
    </lineage>
</organism>
<proteinExistence type="predicted"/>
<reference evidence="1 2" key="1">
    <citation type="submission" date="2018-09" db="EMBL/GenBank/DDBJ databases">
        <title>Genome sequencing of strain 2DFW10M-5.</title>
        <authorList>
            <person name="Heo J."/>
            <person name="Kim S.-J."/>
            <person name="Kwon S.-W."/>
        </authorList>
    </citation>
    <scope>NUCLEOTIDE SEQUENCE [LARGE SCALE GENOMIC DNA]</scope>
    <source>
        <strain evidence="1 2">2DFW10M-5</strain>
    </source>
</reference>
<accession>A0A387BMN7</accession>
<dbReference type="EMBL" id="CP032624">
    <property type="protein sequence ID" value="AYG02290.1"/>
    <property type="molecule type" value="Genomic_DNA"/>
</dbReference>
<name>A0A387BMN7_9MICO</name>
<dbReference type="Gene3D" id="1.50.10.100">
    <property type="entry name" value="Chondroitin AC/alginate lyase"/>
    <property type="match status" value="1"/>
</dbReference>
<protein>
    <recommendedName>
        <fullName evidence="3">Heparinase</fullName>
    </recommendedName>
</protein>
<evidence type="ECO:0000313" key="1">
    <source>
        <dbReference type="EMBL" id="AYG02290.1"/>
    </source>
</evidence>
<dbReference type="RefSeq" id="WP_120787824.1">
    <property type="nucleotide sequence ID" value="NZ_CP032624.1"/>
</dbReference>
<dbReference type="AlphaFoldDB" id="A0A387BMN7"/>
<dbReference type="KEGG" id="gry:D7I44_01250"/>
<evidence type="ECO:0000313" key="2">
    <source>
        <dbReference type="Proteomes" id="UP000275069"/>
    </source>
</evidence>
<keyword evidence="2" id="KW-1185">Reference proteome</keyword>
<gene>
    <name evidence="1" type="ORF">D7I44_01250</name>
</gene>